<dbReference type="GeneID" id="80558278"/>
<reference evidence="1 2" key="1">
    <citation type="submission" date="2021-02" db="EMBL/GenBank/DDBJ databases">
        <title>Cotonvirus japonicus, which uses Golgi apparatus of host cells for its virion factory, phylogenetically links tailed tupanvirus and icosahedral mimivirus.</title>
        <authorList>
            <person name="Takahashi H."/>
            <person name="Fukaya S."/>
            <person name="Song C."/>
            <person name="Murata K."/>
            <person name="Takemura M."/>
        </authorList>
    </citation>
    <scope>NUCLEOTIDE SEQUENCE [LARGE SCALE GENOMIC DNA]</scope>
</reference>
<evidence type="ECO:0000313" key="2">
    <source>
        <dbReference type="Proteomes" id="UP001321479"/>
    </source>
</evidence>
<evidence type="ECO:0000313" key="1">
    <source>
        <dbReference type="EMBL" id="BCS83073.1"/>
    </source>
</evidence>
<accession>A0ABM7NSE6</accession>
<dbReference type="Proteomes" id="UP001321479">
    <property type="component" value="Segment"/>
</dbReference>
<proteinExistence type="predicted"/>
<organism evidence="1 2">
    <name type="scientific">Cotonvirus japonicus</name>
    <dbReference type="NCBI Taxonomy" id="2811091"/>
    <lineage>
        <taxon>Viruses</taxon>
        <taxon>Varidnaviria</taxon>
        <taxon>Bamfordvirae</taxon>
        <taxon>Nucleocytoviricota</taxon>
        <taxon>Megaviricetes</taxon>
        <taxon>Imitervirales</taxon>
        <taxon>Mimiviridae</taxon>
        <taxon>Megamimivirinae</taxon>
        <taxon>Cotonvirus</taxon>
        <taxon>Cotonvirus japonicum</taxon>
    </lineage>
</organism>
<sequence length="391" mass="44187">MENINIGTFLEQLTHYIKLGIYVNKGTNKEDVLTKCIDLHNKLNAIRSNNEVSPDDEAFIRRCVKRFNLMLKTGSDGNPIDLKNKENQVKILEFNEHIAIKNNNLKDMCEYADKFNINILTGIPLTFILRQSKYQDLLWNYTMSLYYISQLLFSKTSETADLTNPVIIFKRNIFDESAEKLELILCKIAETEEEIETEKILSLDKFLSSKLKNSVMTSDKINEAKDEMKKLFNKKGLGENNAISKMMDSITGQLGTIGSGGNPLESIINIAKNVAKEMQGELGGQPENLRNTLTSMAGILKDTVESSDEGNQMPPEFKNIFNSLFSSVQNGQNNPDNDPTEEINNSIETLANLYGLNRQELNDAIRGEDGDINVDKFEQFMSNVKPKNITN</sequence>
<protein>
    <submittedName>
        <fullName evidence="1">Uncharacterized protein</fullName>
    </submittedName>
</protein>
<keyword evidence="2" id="KW-1185">Reference proteome</keyword>
<name>A0ABM7NSE6_9VIRU</name>
<dbReference type="EMBL" id="AP024483">
    <property type="protein sequence ID" value="BCS83073.1"/>
    <property type="molecule type" value="Genomic_DNA"/>
</dbReference>
<dbReference type="RefSeq" id="YP_010841681.1">
    <property type="nucleotide sequence ID" value="NC_079139.1"/>
</dbReference>